<feature type="chain" id="PRO_5040452563" description="MACPF domain-containing protein" evidence="1">
    <location>
        <begin position="23"/>
        <end position="345"/>
    </location>
</feature>
<evidence type="ECO:0000313" key="3">
    <source>
        <dbReference type="EMBL" id="CAH0393802.1"/>
    </source>
</evidence>
<gene>
    <name evidence="3" type="ORF">BEMITA_LOCUS12164</name>
</gene>
<dbReference type="AlphaFoldDB" id="A0A9P0AMP7"/>
<feature type="domain" description="MACPF" evidence="2">
    <location>
        <begin position="143"/>
        <end position="339"/>
    </location>
</feature>
<dbReference type="InterPro" id="IPR020864">
    <property type="entry name" value="MACPF"/>
</dbReference>
<proteinExistence type="predicted"/>
<protein>
    <recommendedName>
        <fullName evidence="2">MACPF domain-containing protein</fullName>
    </recommendedName>
</protein>
<organism evidence="3 4">
    <name type="scientific">Bemisia tabaci</name>
    <name type="common">Sweetpotato whitefly</name>
    <name type="synonym">Aleurodes tabaci</name>
    <dbReference type="NCBI Taxonomy" id="7038"/>
    <lineage>
        <taxon>Eukaryota</taxon>
        <taxon>Metazoa</taxon>
        <taxon>Ecdysozoa</taxon>
        <taxon>Arthropoda</taxon>
        <taxon>Hexapoda</taxon>
        <taxon>Insecta</taxon>
        <taxon>Pterygota</taxon>
        <taxon>Neoptera</taxon>
        <taxon>Paraneoptera</taxon>
        <taxon>Hemiptera</taxon>
        <taxon>Sternorrhyncha</taxon>
        <taxon>Aleyrodoidea</taxon>
        <taxon>Aleyrodidae</taxon>
        <taxon>Aleyrodinae</taxon>
        <taxon>Bemisia</taxon>
    </lineage>
</organism>
<dbReference type="Proteomes" id="UP001152759">
    <property type="component" value="Chromosome 7"/>
</dbReference>
<reference evidence="3" key="1">
    <citation type="submission" date="2021-12" db="EMBL/GenBank/DDBJ databases">
        <authorList>
            <person name="King R."/>
        </authorList>
    </citation>
    <scope>NUCLEOTIDE SEQUENCE</scope>
</reference>
<evidence type="ECO:0000313" key="4">
    <source>
        <dbReference type="Proteomes" id="UP001152759"/>
    </source>
</evidence>
<name>A0A9P0AMP7_BEMTA</name>
<evidence type="ECO:0000256" key="1">
    <source>
        <dbReference type="SAM" id="SignalP"/>
    </source>
</evidence>
<dbReference type="EMBL" id="OU963868">
    <property type="protein sequence ID" value="CAH0393802.1"/>
    <property type="molecule type" value="Genomic_DNA"/>
</dbReference>
<dbReference type="KEGG" id="btab:109035819"/>
<keyword evidence="1" id="KW-0732">Signal</keyword>
<dbReference type="OrthoDB" id="10060229at2759"/>
<dbReference type="SMART" id="SM00457">
    <property type="entry name" value="MACPF"/>
    <property type="match status" value="1"/>
</dbReference>
<keyword evidence="4" id="KW-1185">Reference proteome</keyword>
<feature type="signal peptide" evidence="1">
    <location>
        <begin position="1"/>
        <end position="22"/>
    </location>
</feature>
<accession>A0A9P0AMP7</accession>
<sequence length="345" mass="39494">MLGGVRLVILTVLSGSIPWALPELHVGCAINIFSRFGYMGISMRVVPRNDSDRSWIFREPTADIFRNISAKQSTKKCNNSTATFDGDFHMEFCENMKQLLQAYFRDFAVERLERPWQAFTGSWSKTVLARNLGINTSYVSGDHCYVLVRVSRHREVATMAEGQTLAPDQVTLQDAVARHVDQVRLGDPATVLDFVKSFGSHYITAYVTGNSLYQVFVFSPPIFKRIKERLKDKGVSNLTNTELLGYFSPWYAEHTGTIQVASGNATVEEWAARHLQHQFYFFSYPSLLKLREDLKLLSKLDQLLGNEALLKLDLRTLAPAFKDPMKRKWFHEVMDNHLKLWEVNM</sequence>
<evidence type="ECO:0000259" key="2">
    <source>
        <dbReference type="SMART" id="SM00457"/>
    </source>
</evidence>